<keyword evidence="3" id="KW-0540">Nuclease</keyword>
<dbReference type="Gene3D" id="3.90.1570.10">
    <property type="entry name" value="tt1808, chain A"/>
    <property type="match status" value="1"/>
</dbReference>
<keyword evidence="3" id="KW-0255">Endonuclease</keyword>
<dbReference type="GO" id="GO:0004519">
    <property type="term" value="F:endonuclease activity"/>
    <property type="evidence" value="ECO:0007669"/>
    <property type="project" value="UniProtKB-KW"/>
</dbReference>
<dbReference type="PANTHER" id="PTHR33352:SF3">
    <property type="entry name" value="SLR1612 PROTEIN"/>
    <property type="match status" value="1"/>
</dbReference>
<protein>
    <submittedName>
        <fullName evidence="3">Uma2 family endonuclease</fullName>
    </submittedName>
</protein>
<dbReference type="InterPro" id="IPR012296">
    <property type="entry name" value="Nuclease_put_TT1808"/>
</dbReference>
<dbReference type="InterPro" id="IPR008538">
    <property type="entry name" value="Uma2"/>
</dbReference>
<evidence type="ECO:0000256" key="1">
    <source>
        <dbReference type="SAM" id="MobiDB-lite"/>
    </source>
</evidence>
<comment type="caution">
    <text evidence="3">The sequence shown here is derived from an EMBL/GenBank/DDBJ whole genome shotgun (WGS) entry which is preliminary data.</text>
</comment>
<dbReference type="SUPFAM" id="SSF52980">
    <property type="entry name" value="Restriction endonuclease-like"/>
    <property type="match status" value="1"/>
</dbReference>
<proteinExistence type="predicted"/>
<reference evidence="3 4" key="1">
    <citation type="submission" date="2021-08" db="EMBL/GenBank/DDBJ databases">
        <title>Draft genome sequence of Spirulina subsalsa with high tolerance to salinity and hype-accumulation of phycocyanin.</title>
        <authorList>
            <person name="Pei H."/>
            <person name="Jiang L."/>
        </authorList>
    </citation>
    <scope>NUCLEOTIDE SEQUENCE [LARGE SCALE GENOMIC DNA]</scope>
    <source>
        <strain evidence="3 4">FACHB-351</strain>
    </source>
</reference>
<accession>A0ABT3L3R5</accession>
<evidence type="ECO:0000313" key="4">
    <source>
        <dbReference type="Proteomes" id="UP001526426"/>
    </source>
</evidence>
<dbReference type="PANTHER" id="PTHR33352">
    <property type="entry name" value="SLR1095 PROTEIN"/>
    <property type="match status" value="1"/>
</dbReference>
<feature type="domain" description="Putative restriction endonuclease" evidence="2">
    <location>
        <begin position="2"/>
        <end position="76"/>
    </location>
</feature>
<feature type="compositionally biased region" description="Basic and acidic residues" evidence="1">
    <location>
        <begin position="119"/>
        <end position="140"/>
    </location>
</feature>
<dbReference type="CDD" id="cd06260">
    <property type="entry name" value="DUF820-like"/>
    <property type="match status" value="1"/>
</dbReference>
<keyword evidence="3" id="KW-0378">Hydrolase</keyword>
<evidence type="ECO:0000259" key="2">
    <source>
        <dbReference type="Pfam" id="PF05685"/>
    </source>
</evidence>
<keyword evidence="4" id="KW-1185">Reference proteome</keyword>
<gene>
    <name evidence="3" type="ORF">K4A83_07380</name>
</gene>
<feature type="region of interest" description="Disordered" evidence="1">
    <location>
        <begin position="114"/>
        <end position="140"/>
    </location>
</feature>
<dbReference type="EMBL" id="JAIHOM010000027">
    <property type="protein sequence ID" value="MCW6036092.1"/>
    <property type="molecule type" value="Genomic_DNA"/>
</dbReference>
<sequence length="159" mass="18381">GRYPDVIVELMSPSTARVDQETKKDIYEQIFRTPDYFVFDPFAANSLQGWHLESSQGYQPLVANERGWLWCESLGFWLGTWSGTIDREEAVWLRFYDTQGSLVLLPEEAERQNAQAAEQRAERLAQRAETAEQRAETAEQRAERLAERLRSLGLDPEEL</sequence>
<dbReference type="RefSeq" id="WP_265263828.1">
    <property type="nucleotide sequence ID" value="NZ_JAIHOM010000027.1"/>
</dbReference>
<evidence type="ECO:0000313" key="3">
    <source>
        <dbReference type="EMBL" id="MCW6036092.1"/>
    </source>
</evidence>
<name>A0ABT3L3R5_9CYAN</name>
<dbReference type="Proteomes" id="UP001526426">
    <property type="component" value="Unassembled WGS sequence"/>
</dbReference>
<dbReference type="Pfam" id="PF05685">
    <property type="entry name" value="Uma2"/>
    <property type="match status" value="1"/>
</dbReference>
<feature type="non-terminal residue" evidence="3">
    <location>
        <position position="1"/>
    </location>
</feature>
<dbReference type="InterPro" id="IPR011335">
    <property type="entry name" value="Restrct_endonuc-II-like"/>
</dbReference>
<organism evidence="3 4">
    <name type="scientific">Spirulina subsalsa FACHB-351</name>
    <dbReference type="NCBI Taxonomy" id="234711"/>
    <lineage>
        <taxon>Bacteria</taxon>
        <taxon>Bacillati</taxon>
        <taxon>Cyanobacteriota</taxon>
        <taxon>Cyanophyceae</taxon>
        <taxon>Spirulinales</taxon>
        <taxon>Spirulinaceae</taxon>
        <taxon>Spirulina</taxon>
    </lineage>
</organism>